<evidence type="ECO:0000313" key="2">
    <source>
        <dbReference type="Proteomes" id="UP001472866"/>
    </source>
</evidence>
<dbReference type="EMBL" id="CP151512">
    <property type="protein sequence ID" value="WZN65636.1"/>
    <property type="molecule type" value="Genomic_DNA"/>
</dbReference>
<protein>
    <submittedName>
        <fullName evidence="1">Uncharacterized protein</fullName>
    </submittedName>
</protein>
<keyword evidence="2" id="KW-1185">Reference proteome</keyword>
<dbReference type="AlphaFoldDB" id="A0AAX4PHT7"/>
<gene>
    <name evidence="1" type="ORF">HKI87_12g71960</name>
</gene>
<evidence type="ECO:0000313" key="1">
    <source>
        <dbReference type="EMBL" id="WZN65636.1"/>
    </source>
</evidence>
<dbReference type="Proteomes" id="UP001472866">
    <property type="component" value="Chromosome 12"/>
</dbReference>
<proteinExistence type="predicted"/>
<sequence>MAPIVLPSPGATAAVVCEERDVERAVGSSGKEGGCEPEEALRVLKSSLPRGGGPALVLWTRGYHCFGVAQSLYPKLGFRALGGAVLPPGWSVKETEGGLAFDEQATMRGVVVVGHDPTGRIGLAVLDVFAEEDARLRILCLGSTKQCSPIRQKLRFRLLSIDLETADALVVCEDGFRILRLPSGVVRPEKATPPATLAHETNQAAFASRGAIVLGTQRAEAVLVVGSRIAWRCQFTKPGLGWRLLGAWPTPGGRDRVALALEVDGGDLACARISALGGVVEWRKMGGGAEVAAGTASAHEKIVFALGGGGGAVRWDPEGGEGAEWEAEDELSATARLRMDREREGLLQLEAAQSSMRSAIARSAADLRAWSLACNAGGGRAPPQVLDSLRASLEGRYDGDALVVRARIYLEEDGGRAGAAAADVHAIAIAALPSRGPGAESRSPRCGETRVLSGLGRAVELFARLEAGPLVSSQEAGGWGDAARTASVRVFLMGYVCPNGRSTIAEKVEEHRPTFTQSCGHAADPTGVGIEGAAPFAVLLGTLDASKLAATTEAAGGGSGAHLSMGLVGEGGERVEARGCTVAEVKMAAIRAAASPDPSADDALDSFSNAAHRLDHLVRLGRTGGTAENMETAKREADEAFGRCVW</sequence>
<reference evidence="1 2" key="1">
    <citation type="submission" date="2024-03" db="EMBL/GenBank/DDBJ databases">
        <title>Complete genome sequence of the green alga Chloropicon roscoffensis RCC1871.</title>
        <authorList>
            <person name="Lemieux C."/>
            <person name="Pombert J.-F."/>
            <person name="Otis C."/>
            <person name="Turmel M."/>
        </authorList>
    </citation>
    <scope>NUCLEOTIDE SEQUENCE [LARGE SCALE GENOMIC DNA]</scope>
    <source>
        <strain evidence="1 2">RCC1871</strain>
    </source>
</reference>
<name>A0AAX4PHT7_9CHLO</name>
<accession>A0AAX4PHT7</accession>
<organism evidence="1 2">
    <name type="scientific">Chloropicon roscoffensis</name>
    <dbReference type="NCBI Taxonomy" id="1461544"/>
    <lineage>
        <taxon>Eukaryota</taxon>
        <taxon>Viridiplantae</taxon>
        <taxon>Chlorophyta</taxon>
        <taxon>Chloropicophyceae</taxon>
        <taxon>Chloropicales</taxon>
        <taxon>Chloropicaceae</taxon>
        <taxon>Chloropicon</taxon>
    </lineage>
</organism>